<evidence type="ECO:0000256" key="1">
    <source>
        <dbReference type="SAM" id="MobiDB-lite"/>
    </source>
</evidence>
<dbReference type="AlphaFoldDB" id="A0A1Q2CBX4"/>
<keyword evidence="4" id="KW-1185">Reference proteome</keyword>
<evidence type="ECO:0000259" key="2">
    <source>
        <dbReference type="Pfam" id="PF12728"/>
    </source>
</evidence>
<name>A0A1Q2CBX4_9ACTN</name>
<dbReference type="Pfam" id="PF12728">
    <property type="entry name" value="HTH_17"/>
    <property type="match status" value="1"/>
</dbReference>
<dbReference type="SUPFAM" id="SSF46955">
    <property type="entry name" value="Putative DNA-binding domain"/>
    <property type="match status" value="1"/>
</dbReference>
<protein>
    <recommendedName>
        <fullName evidence="2">Helix-turn-helix domain-containing protein</fullName>
    </recommendedName>
</protein>
<feature type="domain" description="Helix-turn-helix" evidence="2">
    <location>
        <begin position="16"/>
        <end position="63"/>
    </location>
</feature>
<dbReference type="Proteomes" id="UP000188324">
    <property type="component" value="Chromosome"/>
</dbReference>
<dbReference type="NCBIfam" id="TIGR01764">
    <property type="entry name" value="excise"/>
    <property type="match status" value="1"/>
</dbReference>
<dbReference type="EMBL" id="CP019605">
    <property type="protein sequence ID" value="AQP43601.1"/>
    <property type="molecule type" value="Genomic_DNA"/>
</dbReference>
<dbReference type="OrthoDB" id="4870800at2"/>
<evidence type="ECO:0000313" key="3">
    <source>
        <dbReference type="EMBL" id="AQP43601.1"/>
    </source>
</evidence>
<dbReference type="InterPro" id="IPR041657">
    <property type="entry name" value="HTH_17"/>
</dbReference>
<dbReference type="InterPro" id="IPR010093">
    <property type="entry name" value="SinI_DNA-bd"/>
</dbReference>
<dbReference type="RefSeq" id="WP_077339756.1">
    <property type="nucleotide sequence ID" value="NZ_CP019605.1"/>
</dbReference>
<proteinExistence type="predicted"/>
<feature type="compositionally biased region" description="Basic residues" evidence="1">
    <location>
        <begin position="75"/>
        <end position="85"/>
    </location>
</feature>
<evidence type="ECO:0000313" key="4">
    <source>
        <dbReference type="Proteomes" id="UP000188324"/>
    </source>
</evidence>
<feature type="region of interest" description="Disordered" evidence="1">
    <location>
        <begin position="66"/>
        <end position="85"/>
    </location>
</feature>
<gene>
    <name evidence="3" type="ORF">RPIT_01160</name>
</gene>
<dbReference type="GO" id="GO:0003677">
    <property type="term" value="F:DNA binding"/>
    <property type="evidence" value="ECO:0007669"/>
    <property type="project" value="InterPro"/>
</dbReference>
<reference evidence="3 4" key="1">
    <citation type="journal article" date="2016" name="Int. J. Syst. Evol. Microbiol.">
        <title>Tessaracoccus flavus sp. nov., isolated from the drainage system of a lindane-producing factory.</title>
        <authorList>
            <person name="Kumari R."/>
            <person name="Singh P."/>
            <person name="Schumann P."/>
            <person name="Lal R."/>
        </authorList>
    </citation>
    <scope>NUCLEOTIDE SEQUENCE [LARGE SCALE GENOMIC DNA]</scope>
    <source>
        <strain evidence="3 4">RP1T</strain>
    </source>
</reference>
<organism evidence="3 4">
    <name type="scientific">Tessaracoccus flavus</name>
    <dbReference type="NCBI Taxonomy" id="1610493"/>
    <lineage>
        <taxon>Bacteria</taxon>
        <taxon>Bacillati</taxon>
        <taxon>Actinomycetota</taxon>
        <taxon>Actinomycetes</taxon>
        <taxon>Propionibacteriales</taxon>
        <taxon>Propionibacteriaceae</taxon>
        <taxon>Tessaracoccus</taxon>
    </lineage>
</organism>
<accession>A0A1Q2CBX4</accession>
<sequence length="85" mass="9793">MSLPISHTWGQPVPEWLSLQQAAAVYGVSVDTLRRRVASGKLRASRFGVRLTRVRVEDLDRLFRPIPTGDDLTQRRARARNQRPW</sequence>
<dbReference type="InterPro" id="IPR009061">
    <property type="entry name" value="DNA-bd_dom_put_sf"/>
</dbReference>
<dbReference type="KEGG" id="tfl:RPIT_01160"/>